<dbReference type="SUPFAM" id="SSF55681">
    <property type="entry name" value="Class II aaRS and biotin synthetases"/>
    <property type="match status" value="1"/>
</dbReference>
<sequence>MGKKELAAMFSQNPDRYYKVALFDQMGFQRRQCNLCGKHFWTLAADRQSCPDHENYGFIGRPPTSKRLDYVSAWKETEKFFAKNGHEIVRRYPVVCRWRDDLYFTIASIVDFQRVMNSQVVFELPANPLVVPQMCLRFNDIENVGLSGRHYTGFCMIGQTCNADAPGGYWKDRCIELDYGMLTRGLGIKPEEVTFVEDVWMGAGAFGYSLEYFVRGLELGNAVFTEFEGDENNYRVMPNKIIDMGAGLERFSWVTMGTPTSYDCCFGPVVDKMLDMTGTDRNAEFLSNYFGAVASKLETTGGNVKELKAILAREMGLSYDQLARMVAPHEAVYTVADHVRTLLFAISDGALPSNVGGGYNLRVILRRALSILERLNWNNVKLEDVADIQIDYLGQMYPELEEHRQDVRTILGLESGRYTGSRERMNGIVASLKKAKKSSGELEVSDLIRMYESDGITPDFLVEQGVISSVPSTFYTKLAELHTSVAGGGTEKAKPVRGLEGLPATELLYYEDESIREFDAKVLKVVDNGKYVVLDRTAFYPRGGGQEPDTGEISGAKVVEVTKQADIVVHRIEDGGKLLHEGQAVKGIVNGRRRDMVTKHHTATHVINSSARNNLGSWVWQNSAFKEESYGRLDITHHSALSKEEVQKIEQTANIAVRKNLPVDIRFYDRGDAEQKYSFRIYQGGVVPSNNVRIVNIDNWDIEACGGTHVRRTGEIGLIKIVKSERIQDGVVRLEFVAGEAAVNYMQSQETQLSTIAQALGSSREKVLESFTKAMDDAESAKKKLRIMLRTVAETMAKSVSEQAKNLGDVKLYSTYDEELDEDYHIAVGEKAIEIDPSLVYVALVAKGAGMRVIVFAGEKASKRARAGAIARQVSAKLGGSGGGDDRFGQGGGRLKEKIKEALLSAEEMVVAAKKAS</sequence>
<dbReference type="SUPFAM" id="SSF55186">
    <property type="entry name" value="ThrRS/AlaRS common domain"/>
    <property type="match status" value="1"/>
</dbReference>
<dbReference type="EMBL" id="CP103305">
    <property type="protein sequence ID" value="UVS69162.1"/>
    <property type="molecule type" value="Genomic_DNA"/>
</dbReference>
<dbReference type="GO" id="GO:0004813">
    <property type="term" value="F:alanine-tRNA ligase activity"/>
    <property type="evidence" value="ECO:0007669"/>
    <property type="project" value="UniProtKB-UniRule"/>
</dbReference>
<evidence type="ECO:0000256" key="1">
    <source>
        <dbReference type="ARBA" id="ARBA00008226"/>
    </source>
</evidence>
<dbReference type="GO" id="GO:0006419">
    <property type="term" value="P:alanyl-tRNA aminoacylation"/>
    <property type="evidence" value="ECO:0007669"/>
    <property type="project" value="UniProtKB-UniRule"/>
</dbReference>
<comment type="cofactor">
    <cofactor evidence="12">
        <name>Zn(2+)</name>
        <dbReference type="ChEBI" id="CHEBI:29105"/>
    </cofactor>
    <text evidence="12">Binds 1 zinc ion per subunit.</text>
</comment>
<dbReference type="GO" id="GO:0000049">
    <property type="term" value="F:tRNA binding"/>
    <property type="evidence" value="ECO:0007669"/>
    <property type="project" value="UniProtKB-KW"/>
</dbReference>
<keyword evidence="3 12" id="KW-0820">tRNA-binding</keyword>
<evidence type="ECO:0000256" key="9">
    <source>
        <dbReference type="ARBA" id="ARBA00022884"/>
    </source>
</evidence>
<evidence type="ECO:0000256" key="11">
    <source>
        <dbReference type="ARBA" id="ARBA00023146"/>
    </source>
</evidence>
<keyword evidence="6 12" id="KW-0547">Nucleotide-binding</keyword>
<dbReference type="NCBIfam" id="TIGR03683">
    <property type="entry name" value="A-tRNA_syn_arch"/>
    <property type="match status" value="1"/>
</dbReference>
<dbReference type="PANTHER" id="PTHR11777">
    <property type="entry name" value="ALANYL-TRNA SYNTHETASE"/>
    <property type="match status" value="1"/>
</dbReference>
<keyword evidence="5 12" id="KW-0479">Metal-binding</keyword>
<dbReference type="FunFam" id="3.30.54.20:FF:000005">
    <property type="entry name" value="Alanine--tRNA ligase"/>
    <property type="match status" value="1"/>
</dbReference>
<organism evidence="14">
    <name type="scientific">Nitrososphaera viennensis</name>
    <dbReference type="NCBI Taxonomy" id="1034015"/>
    <lineage>
        <taxon>Archaea</taxon>
        <taxon>Nitrososphaerota</taxon>
        <taxon>Nitrososphaeria</taxon>
        <taxon>Nitrososphaerales</taxon>
        <taxon>Nitrososphaeraceae</taxon>
        <taxon>Nitrososphaera</taxon>
    </lineage>
</organism>
<dbReference type="AlphaFoldDB" id="A0A977IE90"/>
<evidence type="ECO:0000256" key="8">
    <source>
        <dbReference type="ARBA" id="ARBA00022840"/>
    </source>
</evidence>
<comment type="domain">
    <text evidence="12">Consists of three domains; the N-terminal catalytic domain, the editing domain and the C-terminal C-Ala domain. The editing domain removes incorrectly charged amino acids, while the C-Ala domain, along with tRNA(Ala), serves as a bridge to cooperatively bring together the editing and aminoacylation centers thus stimulating deacylation of misacylated tRNAs.</text>
</comment>
<keyword evidence="2 12" id="KW-0963">Cytoplasm</keyword>
<dbReference type="Gene3D" id="3.30.54.20">
    <property type="match status" value="1"/>
</dbReference>
<dbReference type="Gene3D" id="3.30.930.10">
    <property type="entry name" value="Bira Bifunctional Protein, Domain 2"/>
    <property type="match status" value="1"/>
</dbReference>
<dbReference type="HAMAP" id="MF_00036_A">
    <property type="entry name" value="Ala_tRNA_synth_A"/>
    <property type="match status" value="1"/>
</dbReference>
<dbReference type="SUPFAM" id="SSF50447">
    <property type="entry name" value="Translation proteins"/>
    <property type="match status" value="1"/>
</dbReference>
<dbReference type="GO" id="GO:0002161">
    <property type="term" value="F:aminoacyl-tRNA deacylase activity"/>
    <property type="evidence" value="ECO:0007669"/>
    <property type="project" value="UniProtKB-ARBA"/>
</dbReference>
<keyword evidence="9 12" id="KW-0694">RNA-binding</keyword>
<dbReference type="GO" id="GO:0005524">
    <property type="term" value="F:ATP binding"/>
    <property type="evidence" value="ECO:0007669"/>
    <property type="project" value="UniProtKB-UniRule"/>
</dbReference>
<dbReference type="EC" id="6.1.1.7" evidence="12"/>
<accession>A0A977IE90</accession>
<comment type="function">
    <text evidence="12">Catalyzes the attachment of alanine to tRNA(Ala) in a two-step reaction: alanine is first activated by ATP to form Ala-AMP and then transferred to the acceptor end of tRNA(Ala). Also edits incorrectly charged Ser-tRNA(Ala) and Gly-tRNA(Ala) via its editing domain.</text>
</comment>
<dbReference type="InterPro" id="IPR018164">
    <property type="entry name" value="Ala-tRNA-synth_IIc_N"/>
</dbReference>
<reference evidence="14" key="1">
    <citation type="submission" date="2022-08" db="EMBL/GenBank/DDBJ databases">
        <title>Dynamic responses of ammonia-oxidizing microbial communities induced by reactive oxygen species (ROS) in fluctuating redox aquifers.</title>
        <authorList>
            <person name="Wang P."/>
            <person name="Wang H."/>
        </authorList>
    </citation>
    <scope>NUCLEOTIDE SEQUENCE</scope>
    <source>
        <strain evidence="14">PLX03</strain>
    </source>
</reference>
<evidence type="ECO:0000256" key="7">
    <source>
        <dbReference type="ARBA" id="ARBA00022833"/>
    </source>
</evidence>
<dbReference type="GO" id="GO:0008270">
    <property type="term" value="F:zinc ion binding"/>
    <property type="evidence" value="ECO:0007669"/>
    <property type="project" value="UniProtKB-UniRule"/>
</dbReference>
<gene>
    <name evidence="12 14" type="primary">alaS</name>
    <name evidence="14" type="ORF">NWT39_14825</name>
</gene>
<dbReference type="Gene3D" id="2.40.30.130">
    <property type="match status" value="1"/>
</dbReference>
<dbReference type="InterPro" id="IPR018163">
    <property type="entry name" value="Thr/Ala-tRNA-synth_IIc_edit"/>
</dbReference>
<protein>
    <recommendedName>
        <fullName evidence="12">Alanine--tRNA ligase</fullName>
        <ecNumber evidence="12">6.1.1.7</ecNumber>
    </recommendedName>
    <alternativeName>
        <fullName evidence="12">Alanyl-tRNA synthetase</fullName>
        <shortName evidence="12">AlaRS</shortName>
    </alternativeName>
</protein>
<evidence type="ECO:0000256" key="2">
    <source>
        <dbReference type="ARBA" id="ARBA00022490"/>
    </source>
</evidence>
<keyword evidence="4 12" id="KW-0436">Ligase</keyword>
<dbReference type="Proteomes" id="UP001059771">
    <property type="component" value="Chromosome"/>
</dbReference>
<dbReference type="Gene3D" id="3.30.980.10">
    <property type="entry name" value="Threonyl-trna Synthetase, Chain A, domain 2"/>
    <property type="match status" value="1"/>
</dbReference>
<evidence type="ECO:0000256" key="5">
    <source>
        <dbReference type="ARBA" id="ARBA00022723"/>
    </source>
</evidence>
<name>A0A977IE90_9ARCH</name>
<evidence type="ECO:0000256" key="6">
    <source>
        <dbReference type="ARBA" id="ARBA00022741"/>
    </source>
</evidence>
<dbReference type="InterPro" id="IPR050058">
    <property type="entry name" value="Ala-tRNA_ligase"/>
</dbReference>
<evidence type="ECO:0000256" key="3">
    <source>
        <dbReference type="ARBA" id="ARBA00022555"/>
    </source>
</evidence>
<dbReference type="PRINTS" id="PR00980">
    <property type="entry name" value="TRNASYNTHALA"/>
</dbReference>
<proteinExistence type="inferred from homology"/>
<feature type="binding site" evidence="12">
    <location>
        <position position="605"/>
    </location>
    <ligand>
        <name>Zn(2+)</name>
        <dbReference type="ChEBI" id="CHEBI:29105"/>
    </ligand>
</feature>
<comment type="catalytic activity">
    <reaction evidence="12">
        <text>tRNA(Ala) + L-alanine + ATP = L-alanyl-tRNA(Ala) + AMP + diphosphate</text>
        <dbReference type="Rhea" id="RHEA:12540"/>
        <dbReference type="Rhea" id="RHEA-COMP:9657"/>
        <dbReference type="Rhea" id="RHEA-COMP:9923"/>
        <dbReference type="ChEBI" id="CHEBI:30616"/>
        <dbReference type="ChEBI" id="CHEBI:33019"/>
        <dbReference type="ChEBI" id="CHEBI:57972"/>
        <dbReference type="ChEBI" id="CHEBI:78442"/>
        <dbReference type="ChEBI" id="CHEBI:78497"/>
        <dbReference type="ChEBI" id="CHEBI:456215"/>
        <dbReference type="EC" id="6.1.1.7"/>
    </reaction>
</comment>
<dbReference type="InterPro" id="IPR012947">
    <property type="entry name" value="tRNA_SAD"/>
</dbReference>
<dbReference type="Pfam" id="PF01411">
    <property type="entry name" value="tRNA-synt_2c"/>
    <property type="match status" value="1"/>
</dbReference>
<dbReference type="Gene3D" id="3.10.310.40">
    <property type="match status" value="1"/>
</dbReference>
<dbReference type="InterPro" id="IPR009000">
    <property type="entry name" value="Transl_B-barrel_sf"/>
</dbReference>
<keyword evidence="11 12" id="KW-0030">Aminoacyl-tRNA synthetase</keyword>
<dbReference type="PANTHER" id="PTHR11777:SF9">
    <property type="entry name" value="ALANINE--TRNA LIGASE, CYTOPLASMIC"/>
    <property type="match status" value="1"/>
</dbReference>
<keyword evidence="10 12" id="KW-0648">Protein biosynthesis</keyword>
<feature type="domain" description="Alanyl-transfer RNA synthetases family profile" evidence="13">
    <location>
        <begin position="79"/>
        <end position="748"/>
    </location>
</feature>
<dbReference type="InterPro" id="IPR018162">
    <property type="entry name" value="Ala-tRNA-ligase_IIc_anticod-bd"/>
</dbReference>
<dbReference type="GO" id="GO:0005737">
    <property type="term" value="C:cytoplasm"/>
    <property type="evidence" value="ECO:0007669"/>
    <property type="project" value="UniProtKB-SubCell"/>
</dbReference>
<keyword evidence="8 12" id="KW-0067">ATP-binding</keyword>
<dbReference type="InterPro" id="IPR045864">
    <property type="entry name" value="aa-tRNA-synth_II/BPL/LPL"/>
</dbReference>
<dbReference type="Gene3D" id="6.10.250.550">
    <property type="match status" value="1"/>
</dbReference>
<evidence type="ECO:0000259" key="13">
    <source>
        <dbReference type="PROSITE" id="PS50860"/>
    </source>
</evidence>
<dbReference type="Pfam" id="PF07973">
    <property type="entry name" value="tRNA_SAD"/>
    <property type="match status" value="1"/>
</dbReference>
<feature type="binding site" evidence="12">
    <location>
        <position position="601"/>
    </location>
    <ligand>
        <name>Zn(2+)</name>
        <dbReference type="ChEBI" id="CHEBI:29105"/>
    </ligand>
</feature>
<comment type="subcellular location">
    <subcellularLocation>
        <location evidence="12">Cytoplasm</location>
    </subcellularLocation>
</comment>
<evidence type="ECO:0000313" key="14">
    <source>
        <dbReference type="EMBL" id="UVS69162.1"/>
    </source>
</evidence>
<feature type="binding site" evidence="12">
    <location>
        <position position="709"/>
    </location>
    <ligand>
        <name>Zn(2+)</name>
        <dbReference type="ChEBI" id="CHEBI:29105"/>
    </ligand>
</feature>
<comment type="similarity">
    <text evidence="1 12">Belongs to the class-II aminoacyl-tRNA synthetase family.</text>
</comment>
<keyword evidence="7 12" id="KW-0862">Zinc</keyword>
<dbReference type="GeneID" id="74948236"/>
<dbReference type="FunFam" id="3.30.980.10:FF:000004">
    <property type="entry name" value="Alanine--tRNA ligase, cytoplasmic"/>
    <property type="match status" value="1"/>
</dbReference>
<dbReference type="PROSITE" id="PS50860">
    <property type="entry name" value="AA_TRNA_LIGASE_II_ALA"/>
    <property type="match status" value="1"/>
</dbReference>
<dbReference type="RefSeq" id="WP_075055870.1">
    <property type="nucleotide sequence ID" value="NZ_CP103305.1"/>
</dbReference>
<dbReference type="InterPro" id="IPR018165">
    <property type="entry name" value="Ala-tRNA-synth_IIc_core"/>
</dbReference>
<dbReference type="InterPro" id="IPR002318">
    <property type="entry name" value="Ala-tRNA-lgiase_IIc"/>
</dbReference>
<dbReference type="SMART" id="SM00863">
    <property type="entry name" value="tRNA_SAD"/>
    <property type="match status" value="1"/>
</dbReference>
<evidence type="ECO:0000256" key="10">
    <source>
        <dbReference type="ARBA" id="ARBA00022917"/>
    </source>
</evidence>
<feature type="binding site" evidence="12">
    <location>
        <position position="705"/>
    </location>
    <ligand>
        <name>Zn(2+)</name>
        <dbReference type="ChEBI" id="CHEBI:29105"/>
    </ligand>
</feature>
<dbReference type="InterPro" id="IPR022429">
    <property type="entry name" value="Ala-tRNA_lgiase_arc"/>
</dbReference>
<dbReference type="SUPFAM" id="SSF101353">
    <property type="entry name" value="Putative anticodon-binding domain of alanyl-tRNA synthetase (AlaRS)"/>
    <property type="match status" value="1"/>
</dbReference>
<evidence type="ECO:0000256" key="4">
    <source>
        <dbReference type="ARBA" id="ARBA00022598"/>
    </source>
</evidence>
<evidence type="ECO:0000256" key="12">
    <source>
        <dbReference type="HAMAP-Rule" id="MF_00036"/>
    </source>
</evidence>